<dbReference type="Proteomes" id="UP000605970">
    <property type="component" value="Unassembled WGS sequence"/>
</dbReference>
<keyword evidence="3" id="KW-1185">Reference proteome</keyword>
<evidence type="ECO:0000256" key="1">
    <source>
        <dbReference type="SAM" id="MobiDB-lite"/>
    </source>
</evidence>
<accession>A0A8S9ZIS2</accession>
<comment type="caution">
    <text evidence="2">The sequence shown here is derived from an EMBL/GenBank/DDBJ whole genome shotgun (WGS) entry which is preliminary data.</text>
</comment>
<feature type="region of interest" description="Disordered" evidence="1">
    <location>
        <begin position="43"/>
        <end position="64"/>
    </location>
</feature>
<evidence type="ECO:0000313" key="2">
    <source>
        <dbReference type="EMBL" id="KAF7633170.1"/>
    </source>
</evidence>
<evidence type="ECO:0000313" key="3">
    <source>
        <dbReference type="Proteomes" id="UP000605970"/>
    </source>
</evidence>
<protein>
    <submittedName>
        <fullName evidence="2">Uncharacterized protein</fullName>
    </submittedName>
</protein>
<dbReference type="OrthoDB" id="5888889at2759"/>
<reference evidence="2" key="1">
    <citation type="journal article" date="2020" name="Ecol. Evol.">
        <title>Genome structure and content of the rice root-knot nematode (Meloidogyne graminicola).</title>
        <authorList>
            <person name="Phan N.T."/>
            <person name="Danchin E.G.J."/>
            <person name="Klopp C."/>
            <person name="Perfus-Barbeoch L."/>
            <person name="Kozlowski D.K."/>
            <person name="Koutsovoulos G.D."/>
            <person name="Lopez-Roques C."/>
            <person name="Bouchez O."/>
            <person name="Zahm M."/>
            <person name="Besnard G."/>
            <person name="Bellafiore S."/>
        </authorList>
    </citation>
    <scope>NUCLEOTIDE SEQUENCE</scope>
    <source>
        <strain evidence="2">VN-18</strain>
    </source>
</reference>
<dbReference type="EMBL" id="JABEBT010000083">
    <property type="protein sequence ID" value="KAF7633170.1"/>
    <property type="molecule type" value="Genomic_DNA"/>
</dbReference>
<dbReference type="AlphaFoldDB" id="A0A8S9ZIS2"/>
<gene>
    <name evidence="2" type="ORF">Mgra_00007449</name>
</gene>
<name>A0A8S9ZIS2_9BILA</name>
<sequence length="139" mass="15924">MNSQRMFFSIKKSVGNFGLIAFIFLLILAISTDAFAPRSFLKRSDDKEASSIDEAQSQQKTPTKRLFTPQDNFLFQQQPQAKRFELADGYYDFPQQKRFDFLDSFYIPANGYYGGMPAKRFDYNSFGGYGGPRPMAGFL</sequence>
<proteinExistence type="predicted"/>
<organism evidence="2 3">
    <name type="scientific">Meloidogyne graminicola</name>
    <dbReference type="NCBI Taxonomy" id="189291"/>
    <lineage>
        <taxon>Eukaryota</taxon>
        <taxon>Metazoa</taxon>
        <taxon>Ecdysozoa</taxon>
        <taxon>Nematoda</taxon>
        <taxon>Chromadorea</taxon>
        <taxon>Rhabditida</taxon>
        <taxon>Tylenchina</taxon>
        <taxon>Tylenchomorpha</taxon>
        <taxon>Tylenchoidea</taxon>
        <taxon>Meloidogynidae</taxon>
        <taxon>Meloidogyninae</taxon>
        <taxon>Meloidogyne</taxon>
    </lineage>
</organism>